<keyword evidence="1" id="KW-0812">Transmembrane</keyword>
<accession>A0A6M0RQS9</accession>
<keyword evidence="1" id="KW-1133">Transmembrane helix</keyword>
<dbReference type="EMBL" id="QXHD01000004">
    <property type="protein sequence ID" value="NEZ58061.1"/>
    <property type="molecule type" value="Genomic_DNA"/>
</dbReference>
<sequence>MNVIALVLHAVGRVGVIIGIGAGLMFCIWRMLHTLKQGANYVRRLHQIPCSRCAYFTGDYRLKCTVHPVSALTEEAIDCVDYVSSSPRCGKLCSQSAPTYQHIKELVKR</sequence>
<evidence type="ECO:0000256" key="1">
    <source>
        <dbReference type="SAM" id="Phobius"/>
    </source>
</evidence>
<comment type="caution">
    <text evidence="2">The sequence shown here is derived from an EMBL/GenBank/DDBJ whole genome shotgun (WGS) entry which is preliminary data.</text>
</comment>
<keyword evidence="3" id="KW-1185">Reference proteome</keyword>
<gene>
    <name evidence="2" type="ORF">DXZ20_20915</name>
</gene>
<name>A0A6M0RQS9_9CYAN</name>
<reference evidence="2 3" key="1">
    <citation type="journal article" date="2020" name="Microb. Ecol.">
        <title>Ecogenomics of the Marine Benthic Filamentous Cyanobacterium Adonisia.</title>
        <authorList>
            <person name="Walter J.M."/>
            <person name="Coutinho F.H."/>
            <person name="Leomil L."/>
            <person name="Hargreaves P.I."/>
            <person name="Campeao M.E."/>
            <person name="Vieira V.V."/>
            <person name="Silva B.S."/>
            <person name="Fistarol G.O."/>
            <person name="Salomon P.S."/>
            <person name="Sawabe T."/>
            <person name="Mino S."/>
            <person name="Hosokawa M."/>
            <person name="Miyashita H."/>
            <person name="Maruyama F."/>
            <person name="van Verk M.C."/>
            <person name="Dutilh B.E."/>
            <person name="Thompson C.C."/>
            <person name="Thompson F.L."/>
        </authorList>
    </citation>
    <scope>NUCLEOTIDE SEQUENCE [LARGE SCALE GENOMIC DNA]</scope>
    <source>
        <strain evidence="2 3">CCMR0081</strain>
    </source>
</reference>
<organism evidence="2 3">
    <name type="scientific">Adonisia turfae CCMR0081</name>
    <dbReference type="NCBI Taxonomy" id="2292702"/>
    <lineage>
        <taxon>Bacteria</taxon>
        <taxon>Bacillati</taxon>
        <taxon>Cyanobacteriota</taxon>
        <taxon>Adonisia</taxon>
        <taxon>Adonisia turfae</taxon>
    </lineage>
</organism>
<protein>
    <submittedName>
        <fullName evidence="2">Uncharacterized protein</fullName>
    </submittedName>
</protein>
<feature type="transmembrane region" description="Helical" evidence="1">
    <location>
        <begin position="6"/>
        <end position="29"/>
    </location>
</feature>
<dbReference type="Proteomes" id="UP000481033">
    <property type="component" value="Unassembled WGS sequence"/>
</dbReference>
<proteinExistence type="predicted"/>
<dbReference type="AlphaFoldDB" id="A0A6M0RQS9"/>
<keyword evidence="1" id="KW-0472">Membrane</keyword>
<evidence type="ECO:0000313" key="2">
    <source>
        <dbReference type="EMBL" id="NEZ58061.1"/>
    </source>
</evidence>
<evidence type="ECO:0000313" key="3">
    <source>
        <dbReference type="Proteomes" id="UP000481033"/>
    </source>
</evidence>